<name>A0A6M0SLF6_CLOBO</name>
<comment type="caution">
    <text evidence="1">The sequence shown here is derived from an EMBL/GenBank/DDBJ whole genome shotgun (WGS) entry which is preliminary data.</text>
</comment>
<protein>
    <submittedName>
        <fullName evidence="1">Phage head-tail adapter protein</fullName>
    </submittedName>
</protein>
<gene>
    <name evidence="1" type="ORF">EXM65_05965</name>
</gene>
<dbReference type="EMBL" id="SGKU01000012">
    <property type="protein sequence ID" value="NFA42133.1"/>
    <property type="molecule type" value="Genomic_DNA"/>
</dbReference>
<dbReference type="AlphaFoldDB" id="A0A6M0SLF6"/>
<dbReference type="NCBIfam" id="TIGR01563">
    <property type="entry name" value="gp16_SPP1"/>
    <property type="match status" value="1"/>
</dbReference>
<dbReference type="InterPro" id="IPR038666">
    <property type="entry name" value="SSP1_head-tail_sf"/>
</dbReference>
<dbReference type="RefSeq" id="WP_061312547.1">
    <property type="nucleotide sequence ID" value="NZ_LFPB01000001.1"/>
</dbReference>
<accession>A0A6M0SLF6</accession>
<dbReference type="InterPro" id="IPR008767">
    <property type="entry name" value="Phage_SPP1_head-tail_adaptor"/>
</dbReference>
<organism evidence="1 2">
    <name type="scientific">Clostridium botulinum</name>
    <dbReference type="NCBI Taxonomy" id="1491"/>
    <lineage>
        <taxon>Bacteria</taxon>
        <taxon>Bacillati</taxon>
        <taxon>Bacillota</taxon>
        <taxon>Clostridia</taxon>
        <taxon>Eubacteriales</taxon>
        <taxon>Clostridiaceae</taxon>
        <taxon>Clostridium</taxon>
    </lineage>
</organism>
<evidence type="ECO:0000313" key="1">
    <source>
        <dbReference type="EMBL" id="NFA42133.1"/>
    </source>
</evidence>
<dbReference type="Proteomes" id="UP000472355">
    <property type="component" value="Unassembled WGS sequence"/>
</dbReference>
<dbReference type="Pfam" id="PF05521">
    <property type="entry name" value="Phage_HCP"/>
    <property type="match status" value="1"/>
</dbReference>
<evidence type="ECO:0000313" key="2">
    <source>
        <dbReference type="Proteomes" id="UP000472355"/>
    </source>
</evidence>
<reference evidence="1 2" key="1">
    <citation type="submission" date="2019-02" db="EMBL/GenBank/DDBJ databases">
        <title>Genome sequencing of Clostridium botulinum clinical isolates.</title>
        <authorList>
            <person name="Brunt J."/>
            <person name="Van Vliet A.H.M."/>
            <person name="Stringer S.C."/>
            <person name="Grant K.A."/>
            <person name="Carter A.C."/>
            <person name="Peck M.W."/>
        </authorList>
    </citation>
    <scope>NUCLEOTIDE SEQUENCE [LARGE SCALE GENOMIC DNA]</scope>
    <source>
        <strain evidence="1 2">H113700579</strain>
    </source>
</reference>
<dbReference type="Gene3D" id="2.40.10.270">
    <property type="entry name" value="Bacteriophage SPP1 head-tail adaptor protein"/>
    <property type="match status" value="1"/>
</dbReference>
<sequence length="106" mass="12988">MSKQERINITTTEEKRVNGKPIKEDIKFYSCWCEIQQLYGTELYQAMNIKLENTIIFKIRYCKLLEQLQDKKEYKVEFKGHVYKIYYSDFAKYYKKYVLLKCNLIK</sequence>
<proteinExistence type="predicted"/>